<comment type="caution">
    <text evidence="1">The sequence shown here is derived from an EMBL/GenBank/DDBJ whole genome shotgun (WGS) entry which is preliminary data.</text>
</comment>
<proteinExistence type="predicted"/>
<name>X1F293_9ZZZZ</name>
<evidence type="ECO:0000313" key="1">
    <source>
        <dbReference type="EMBL" id="GAH26695.1"/>
    </source>
</evidence>
<protein>
    <submittedName>
        <fullName evidence="1">Uncharacterized protein</fullName>
    </submittedName>
</protein>
<dbReference type="AlphaFoldDB" id="X1F293"/>
<reference evidence="1" key="1">
    <citation type="journal article" date="2014" name="Front. Microbiol.">
        <title>High frequency of phylogenetically diverse reductive dehalogenase-homologous genes in deep subseafloor sedimentary metagenomes.</title>
        <authorList>
            <person name="Kawai M."/>
            <person name="Futagami T."/>
            <person name="Toyoda A."/>
            <person name="Takaki Y."/>
            <person name="Nishi S."/>
            <person name="Hori S."/>
            <person name="Arai W."/>
            <person name="Tsubouchi T."/>
            <person name="Morono Y."/>
            <person name="Uchiyama I."/>
            <person name="Ito T."/>
            <person name="Fujiyama A."/>
            <person name="Inagaki F."/>
            <person name="Takami H."/>
        </authorList>
    </citation>
    <scope>NUCLEOTIDE SEQUENCE</scope>
    <source>
        <strain evidence="1">Expedition CK06-06</strain>
    </source>
</reference>
<dbReference type="EMBL" id="BARU01005100">
    <property type="protein sequence ID" value="GAH26695.1"/>
    <property type="molecule type" value="Genomic_DNA"/>
</dbReference>
<feature type="non-terminal residue" evidence="1">
    <location>
        <position position="46"/>
    </location>
</feature>
<sequence length="46" mass="5572">MKYNKISDFLLEVFKKIVGENSFFTQYEIRWTYAFGGSIFNKDWIP</sequence>
<organism evidence="1">
    <name type="scientific">marine sediment metagenome</name>
    <dbReference type="NCBI Taxonomy" id="412755"/>
    <lineage>
        <taxon>unclassified sequences</taxon>
        <taxon>metagenomes</taxon>
        <taxon>ecological metagenomes</taxon>
    </lineage>
</organism>
<accession>X1F293</accession>
<gene>
    <name evidence="1" type="ORF">S03H2_09815</name>
</gene>